<dbReference type="FunFam" id="4.10.280.10:FF:000002">
    <property type="entry name" value="Basic helix-loop-helix transcription factor"/>
    <property type="match status" value="1"/>
</dbReference>
<evidence type="ECO:0000313" key="8">
    <source>
        <dbReference type="EMBL" id="KAG8072037.1"/>
    </source>
</evidence>
<dbReference type="PANTHER" id="PTHR12565:SF319">
    <property type="entry name" value="BASIC HELIX-LOOP-HELIX PROTEIN 79"/>
    <property type="match status" value="1"/>
</dbReference>
<dbReference type="PANTHER" id="PTHR12565">
    <property type="entry name" value="STEROL REGULATORY ELEMENT-BINDING PROTEIN"/>
    <property type="match status" value="1"/>
</dbReference>
<dbReference type="GO" id="GO:0046983">
    <property type="term" value="F:protein dimerization activity"/>
    <property type="evidence" value="ECO:0007669"/>
    <property type="project" value="InterPro"/>
</dbReference>
<keyword evidence="5" id="KW-0539">Nucleus</keyword>
<evidence type="ECO:0000256" key="2">
    <source>
        <dbReference type="ARBA" id="ARBA00005510"/>
    </source>
</evidence>
<evidence type="ECO:0000256" key="5">
    <source>
        <dbReference type="ARBA" id="ARBA00023242"/>
    </source>
</evidence>
<evidence type="ECO:0000313" key="9">
    <source>
        <dbReference type="Proteomes" id="UP000729402"/>
    </source>
</evidence>
<dbReference type="EMBL" id="JAAALK010000283">
    <property type="protein sequence ID" value="KAG8072037.1"/>
    <property type="molecule type" value="Genomic_DNA"/>
</dbReference>
<gene>
    <name evidence="8" type="ORF">GUJ93_ZPchr0006g45065</name>
</gene>
<comment type="caution">
    <text evidence="8">The sequence shown here is derived from an EMBL/GenBank/DDBJ whole genome shotgun (WGS) entry which is preliminary data.</text>
</comment>
<dbReference type="PROSITE" id="PS50888">
    <property type="entry name" value="BHLH"/>
    <property type="match status" value="1"/>
</dbReference>
<dbReference type="Pfam" id="PF00010">
    <property type="entry name" value="HLH"/>
    <property type="match status" value="1"/>
</dbReference>
<sequence>MARCGGDVSRHRKADLETVENLCQGLLDDVMLDDDKCRAMFGYLQEWPDLASMCHSASLGDPPLAPEASNGSGSSGGGGSFRKRRPDSCLEAKVRDLCIGCVTGLAAASRQLRLAEYLTDVCVCGKNFCQGESNSVCKRPRGKQQPCDPDQMVAVVGKGKRAGAKKKAELALPKDSPATSESTVTAGQKTDYIHVRARRGQATDSHSLAERVRRERISERMRYLQELVPGCNKVTGKAGMLDEIINYVQSLQKQVEFLSMKIAASNPVVNFNIVEDLFSRQLSQAACNPAALAAMAPPIGQAEPSCLQMAPLQQMQTPAGCPGFGLEMIVNNNLFSLAHGGSMSAAPAVSAPAGASVESCLNNVQGAAGWDIGSQSLFSGFDAPFQSVQSDCLLDNLKMEM</sequence>
<feature type="region of interest" description="Disordered" evidence="6">
    <location>
        <begin position="64"/>
        <end position="83"/>
    </location>
</feature>
<dbReference type="Proteomes" id="UP000729402">
    <property type="component" value="Unassembled WGS sequence"/>
</dbReference>
<dbReference type="GO" id="GO:0005634">
    <property type="term" value="C:nucleus"/>
    <property type="evidence" value="ECO:0007669"/>
    <property type="project" value="UniProtKB-SubCell"/>
</dbReference>
<evidence type="ECO:0000256" key="1">
    <source>
        <dbReference type="ARBA" id="ARBA00004123"/>
    </source>
</evidence>
<dbReference type="AlphaFoldDB" id="A0A8J5SUY0"/>
<keyword evidence="3" id="KW-0805">Transcription regulation</keyword>
<evidence type="ECO:0000256" key="6">
    <source>
        <dbReference type="SAM" id="MobiDB-lite"/>
    </source>
</evidence>
<keyword evidence="9" id="KW-1185">Reference proteome</keyword>
<reference evidence="8" key="1">
    <citation type="journal article" date="2021" name="bioRxiv">
        <title>Whole Genome Assembly and Annotation of Northern Wild Rice, Zizania palustris L., Supports a Whole Genome Duplication in the Zizania Genus.</title>
        <authorList>
            <person name="Haas M."/>
            <person name="Kono T."/>
            <person name="Macchietto M."/>
            <person name="Millas R."/>
            <person name="McGilp L."/>
            <person name="Shao M."/>
            <person name="Duquette J."/>
            <person name="Hirsch C.N."/>
            <person name="Kimball J."/>
        </authorList>
    </citation>
    <scope>NUCLEOTIDE SEQUENCE</scope>
    <source>
        <tissue evidence="8">Fresh leaf tissue</tissue>
    </source>
</reference>
<comment type="subcellular location">
    <subcellularLocation>
        <location evidence="1">Nucleus</location>
    </subcellularLocation>
</comment>
<keyword evidence="4" id="KW-0804">Transcription</keyword>
<proteinExistence type="inferred from homology"/>
<dbReference type="InterPro" id="IPR011598">
    <property type="entry name" value="bHLH_dom"/>
</dbReference>
<reference evidence="8" key="2">
    <citation type="submission" date="2021-02" db="EMBL/GenBank/DDBJ databases">
        <authorList>
            <person name="Kimball J.A."/>
            <person name="Haas M.W."/>
            <person name="Macchietto M."/>
            <person name="Kono T."/>
            <person name="Duquette J."/>
            <person name="Shao M."/>
        </authorList>
    </citation>
    <scope>NUCLEOTIDE SEQUENCE</scope>
    <source>
        <tissue evidence="8">Fresh leaf tissue</tissue>
    </source>
</reference>
<accession>A0A8J5SUY0</accession>
<evidence type="ECO:0000259" key="7">
    <source>
        <dbReference type="PROSITE" id="PS50888"/>
    </source>
</evidence>
<dbReference type="CDD" id="cd18919">
    <property type="entry name" value="bHLH_AtBPE_like"/>
    <property type="match status" value="1"/>
</dbReference>
<organism evidence="8 9">
    <name type="scientific">Zizania palustris</name>
    <name type="common">Northern wild rice</name>
    <dbReference type="NCBI Taxonomy" id="103762"/>
    <lineage>
        <taxon>Eukaryota</taxon>
        <taxon>Viridiplantae</taxon>
        <taxon>Streptophyta</taxon>
        <taxon>Embryophyta</taxon>
        <taxon>Tracheophyta</taxon>
        <taxon>Spermatophyta</taxon>
        <taxon>Magnoliopsida</taxon>
        <taxon>Liliopsida</taxon>
        <taxon>Poales</taxon>
        <taxon>Poaceae</taxon>
        <taxon>BOP clade</taxon>
        <taxon>Oryzoideae</taxon>
        <taxon>Oryzeae</taxon>
        <taxon>Zizaniinae</taxon>
        <taxon>Zizania</taxon>
    </lineage>
</organism>
<dbReference type="OrthoDB" id="1915602at2759"/>
<comment type="similarity">
    <text evidence="2">Belongs to the bHLH protein family.</text>
</comment>
<evidence type="ECO:0000256" key="4">
    <source>
        <dbReference type="ARBA" id="ARBA00023163"/>
    </source>
</evidence>
<name>A0A8J5SUY0_ZIZPA</name>
<feature type="domain" description="BHLH" evidence="7">
    <location>
        <begin position="201"/>
        <end position="251"/>
    </location>
</feature>
<evidence type="ECO:0000256" key="3">
    <source>
        <dbReference type="ARBA" id="ARBA00023015"/>
    </source>
</evidence>
<protein>
    <recommendedName>
        <fullName evidence="7">BHLH domain-containing protein</fullName>
    </recommendedName>
</protein>
<dbReference type="InterPro" id="IPR024097">
    <property type="entry name" value="bHLH_ZIP_TF"/>
</dbReference>
<dbReference type="SMART" id="SM00353">
    <property type="entry name" value="HLH"/>
    <property type="match status" value="1"/>
</dbReference>
<dbReference type="GO" id="GO:0003700">
    <property type="term" value="F:DNA-binding transcription factor activity"/>
    <property type="evidence" value="ECO:0007669"/>
    <property type="project" value="TreeGrafter"/>
</dbReference>